<feature type="compositionally biased region" description="Low complexity" evidence="1">
    <location>
        <begin position="29"/>
        <end position="39"/>
    </location>
</feature>
<proteinExistence type="predicted"/>
<protein>
    <submittedName>
        <fullName evidence="2">Uncharacterized protein</fullName>
    </submittedName>
</protein>
<sequence length="113" mass="12135">MRTTNSMDPVELQQQLAALMNEAAKDTLPQQATTAAAAPRGPKIAVPNKFDRNASGYLAPAGGYPSHSLRTRQAVPGISFWWKNDPAHGYPKSISTAGVKLRCYAEHSTPNTA</sequence>
<evidence type="ECO:0000313" key="2">
    <source>
        <dbReference type="EMBL" id="PLW55872.1"/>
    </source>
</evidence>
<dbReference type="Proteomes" id="UP000235388">
    <property type="component" value="Unassembled WGS sequence"/>
</dbReference>
<organism evidence="2 3">
    <name type="scientific">Puccinia coronata f. sp. avenae</name>
    <dbReference type="NCBI Taxonomy" id="200324"/>
    <lineage>
        <taxon>Eukaryota</taxon>
        <taxon>Fungi</taxon>
        <taxon>Dikarya</taxon>
        <taxon>Basidiomycota</taxon>
        <taxon>Pucciniomycotina</taxon>
        <taxon>Pucciniomycetes</taxon>
        <taxon>Pucciniales</taxon>
        <taxon>Pucciniaceae</taxon>
        <taxon>Puccinia</taxon>
    </lineage>
</organism>
<dbReference type="AlphaFoldDB" id="A0A2N5W113"/>
<evidence type="ECO:0000256" key="1">
    <source>
        <dbReference type="SAM" id="MobiDB-lite"/>
    </source>
</evidence>
<comment type="caution">
    <text evidence="2">The sequence shown here is derived from an EMBL/GenBank/DDBJ whole genome shotgun (WGS) entry which is preliminary data.</text>
</comment>
<name>A0A2N5W113_9BASI</name>
<reference evidence="2 3" key="1">
    <citation type="submission" date="2017-11" db="EMBL/GenBank/DDBJ databases">
        <title>De novo assembly and phasing of dikaryotic genomes from two isolates of Puccinia coronata f. sp. avenae, the causal agent of oat crown rust.</title>
        <authorList>
            <person name="Miller M.E."/>
            <person name="Zhang Y."/>
            <person name="Omidvar V."/>
            <person name="Sperschneider J."/>
            <person name="Schwessinger B."/>
            <person name="Raley C."/>
            <person name="Palmer J.M."/>
            <person name="Garnica D."/>
            <person name="Upadhyaya N."/>
            <person name="Rathjen J."/>
            <person name="Taylor J.M."/>
            <person name="Park R.F."/>
            <person name="Dodds P.N."/>
            <person name="Hirsch C.D."/>
            <person name="Kianian S.F."/>
            <person name="Figueroa M."/>
        </authorList>
    </citation>
    <scope>NUCLEOTIDE SEQUENCE [LARGE SCALE GENOMIC DNA]</scope>
    <source>
        <strain evidence="2">12NC29</strain>
    </source>
</reference>
<dbReference type="EMBL" id="PGCJ01000027">
    <property type="protein sequence ID" value="PLW55872.1"/>
    <property type="molecule type" value="Genomic_DNA"/>
</dbReference>
<accession>A0A2N5W113</accession>
<feature type="region of interest" description="Disordered" evidence="1">
    <location>
        <begin position="21"/>
        <end position="48"/>
    </location>
</feature>
<gene>
    <name evidence="2" type="ORF">PCANC_02246</name>
</gene>
<evidence type="ECO:0000313" key="3">
    <source>
        <dbReference type="Proteomes" id="UP000235388"/>
    </source>
</evidence>
<keyword evidence="3" id="KW-1185">Reference proteome</keyword>